<gene>
    <name evidence="2" type="ORF">ABE65_005160</name>
</gene>
<keyword evidence="3" id="KW-1185">Reference proteome</keyword>
<dbReference type="AlphaFoldDB" id="A0A168VUB1"/>
<evidence type="ECO:0000259" key="1">
    <source>
        <dbReference type="PROSITE" id="PS51186"/>
    </source>
</evidence>
<dbReference type="KEGG" id="fpn:ABE65_005160"/>
<dbReference type="Pfam" id="PF13302">
    <property type="entry name" value="Acetyltransf_3"/>
    <property type="match status" value="1"/>
</dbReference>
<dbReference type="Gene3D" id="3.40.630.30">
    <property type="match status" value="1"/>
</dbReference>
<dbReference type="EMBL" id="CP015378">
    <property type="protein sequence ID" value="ANC76229.1"/>
    <property type="molecule type" value="Genomic_DNA"/>
</dbReference>
<dbReference type="PANTHER" id="PTHR43610:SF1">
    <property type="entry name" value="N-ACETYLTRANSFERASE DOMAIN-CONTAINING PROTEIN"/>
    <property type="match status" value="1"/>
</dbReference>
<dbReference type="PANTHER" id="PTHR43610">
    <property type="entry name" value="BLL6696 PROTEIN"/>
    <property type="match status" value="1"/>
</dbReference>
<dbReference type="InterPro" id="IPR016181">
    <property type="entry name" value="Acyl_CoA_acyltransferase"/>
</dbReference>
<protein>
    <recommendedName>
        <fullName evidence="1">N-acetyltransferase domain-containing protein</fullName>
    </recommendedName>
</protein>
<sequence length="204" mass="24116">MKIPIIFKSPPTLENDVIQLVPMENKHSISLYQINHSNHWHYMLSAIQTQQEMDTWVTHAIQLREKGLALPFTIINKKNNQIVGTTRLYEINSTQRTCELGSTWYGKDYQRTFVNSTCKLLLLTFCFETLNFIRVQFKTDERNERSQKAIERIGAIKEGVIRNERILSNGYIRNAVLYSITKEEWIDVKQGFIEREEKYRLRTL</sequence>
<dbReference type="InterPro" id="IPR000182">
    <property type="entry name" value="GNAT_dom"/>
</dbReference>
<evidence type="ECO:0000313" key="2">
    <source>
        <dbReference type="EMBL" id="ANC76229.1"/>
    </source>
</evidence>
<dbReference type="SUPFAM" id="SSF55729">
    <property type="entry name" value="Acyl-CoA N-acyltransferases (Nat)"/>
    <property type="match status" value="1"/>
</dbReference>
<accession>A0A168VUB1</accession>
<name>A0A168VUB1_9BACL</name>
<reference evidence="2 3" key="1">
    <citation type="submission" date="2016-04" db="EMBL/GenBank/DDBJ databases">
        <title>Complete genome sequence of Fictibacillus phosphorivorans G25-29, a strain toxic to nematodes.</title>
        <authorList>
            <person name="Zheng Z."/>
        </authorList>
    </citation>
    <scope>NUCLEOTIDE SEQUENCE [LARGE SCALE GENOMIC DNA]</scope>
    <source>
        <strain evidence="2 3">G25-29</strain>
    </source>
</reference>
<dbReference type="Proteomes" id="UP000076623">
    <property type="component" value="Chromosome"/>
</dbReference>
<dbReference type="GO" id="GO:0016747">
    <property type="term" value="F:acyltransferase activity, transferring groups other than amino-acyl groups"/>
    <property type="evidence" value="ECO:0007669"/>
    <property type="project" value="InterPro"/>
</dbReference>
<proteinExistence type="predicted"/>
<dbReference type="RefSeq" id="WP_066392067.1">
    <property type="nucleotide sequence ID" value="NZ_CP015378.1"/>
</dbReference>
<dbReference type="PROSITE" id="PS51186">
    <property type="entry name" value="GNAT"/>
    <property type="match status" value="1"/>
</dbReference>
<evidence type="ECO:0000313" key="3">
    <source>
        <dbReference type="Proteomes" id="UP000076623"/>
    </source>
</evidence>
<feature type="domain" description="N-acetyltransferase" evidence="1">
    <location>
        <begin position="18"/>
        <end position="183"/>
    </location>
</feature>
<organism evidence="2 3">
    <name type="scientific">Fictibacillus phosphorivorans</name>
    <dbReference type="NCBI Taxonomy" id="1221500"/>
    <lineage>
        <taxon>Bacteria</taxon>
        <taxon>Bacillati</taxon>
        <taxon>Bacillota</taxon>
        <taxon>Bacilli</taxon>
        <taxon>Bacillales</taxon>
        <taxon>Fictibacillaceae</taxon>
        <taxon>Fictibacillus</taxon>
    </lineage>
</organism>